<dbReference type="PANTHER" id="PTHR32161">
    <property type="entry name" value="DPP6 N-TERMINAL DOMAIN-LIKE PROTEIN"/>
    <property type="match status" value="1"/>
</dbReference>
<evidence type="ECO:0000313" key="2">
    <source>
        <dbReference type="Proteomes" id="UP000237105"/>
    </source>
</evidence>
<accession>A0A2P5E2Q9</accession>
<comment type="caution">
    <text evidence="1">The sequence shown here is derived from an EMBL/GenBank/DDBJ whole genome shotgun (WGS) entry which is preliminary data.</text>
</comment>
<keyword evidence="2" id="KW-1185">Reference proteome</keyword>
<dbReference type="PANTHER" id="PTHR32161:SF21">
    <property type="entry name" value="OS03G0314500 PROTEIN"/>
    <property type="match status" value="1"/>
</dbReference>
<gene>
    <name evidence="1" type="ORF">PanWU01x14_010670</name>
</gene>
<organism evidence="1 2">
    <name type="scientific">Parasponia andersonii</name>
    <name type="common">Sponia andersonii</name>
    <dbReference type="NCBI Taxonomy" id="3476"/>
    <lineage>
        <taxon>Eukaryota</taxon>
        <taxon>Viridiplantae</taxon>
        <taxon>Streptophyta</taxon>
        <taxon>Embryophyta</taxon>
        <taxon>Tracheophyta</taxon>
        <taxon>Spermatophyta</taxon>
        <taxon>Magnoliopsida</taxon>
        <taxon>eudicotyledons</taxon>
        <taxon>Gunneridae</taxon>
        <taxon>Pentapetalae</taxon>
        <taxon>rosids</taxon>
        <taxon>fabids</taxon>
        <taxon>Rosales</taxon>
        <taxon>Cannabaceae</taxon>
        <taxon>Parasponia</taxon>
    </lineage>
</organism>
<proteinExistence type="predicted"/>
<protein>
    <submittedName>
        <fullName evidence="1">Uncharacterized protein</fullName>
    </submittedName>
</protein>
<sequence length="116" mass="12852">MTDRRSYNYSGQFIPPAALKIILKHPKLASKFGSEADVDVGRLLGMVVSERTGQLETLHIAICSNENQANVNVFRFADVFGTFNGVRMEDSGCIACDYLVYVPTKDDPFSALDCRL</sequence>
<dbReference type="OrthoDB" id="43744at2759"/>
<dbReference type="Proteomes" id="UP000237105">
    <property type="component" value="Unassembled WGS sequence"/>
</dbReference>
<dbReference type="AlphaFoldDB" id="A0A2P5E2Q9"/>
<dbReference type="EMBL" id="JXTB01000003">
    <property type="protein sequence ID" value="PON79835.1"/>
    <property type="molecule type" value="Genomic_DNA"/>
</dbReference>
<name>A0A2P5E2Q9_PARAD</name>
<evidence type="ECO:0000313" key="1">
    <source>
        <dbReference type="EMBL" id="PON79835.1"/>
    </source>
</evidence>
<reference evidence="2" key="1">
    <citation type="submission" date="2016-06" db="EMBL/GenBank/DDBJ databases">
        <title>Parallel loss of symbiosis genes in relatives of nitrogen-fixing non-legume Parasponia.</title>
        <authorList>
            <person name="Van Velzen R."/>
            <person name="Holmer R."/>
            <person name="Bu F."/>
            <person name="Rutten L."/>
            <person name="Van Zeijl A."/>
            <person name="Liu W."/>
            <person name="Santuari L."/>
            <person name="Cao Q."/>
            <person name="Sharma T."/>
            <person name="Shen D."/>
            <person name="Roswanjaya Y."/>
            <person name="Wardhani T."/>
            <person name="Kalhor M.S."/>
            <person name="Jansen J."/>
            <person name="Van den Hoogen J."/>
            <person name="Gungor B."/>
            <person name="Hartog M."/>
            <person name="Hontelez J."/>
            <person name="Verver J."/>
            <person name="Yang W.-C."/>
            <person name="Schijlen E."/>
            <person name="Repin R."/>
            <person name="Schilthuizen M."/>
            <person name="Schranz E."/>
            <person name="Heidstra R."/>
            <person name="Miyata K."/>
            <person name="Fedorova E."/>
            <person name="Kohlen W."/>
            <person name="Bisseling T."/>
            <person name="Smit S."/>
            <person name="Geurts R."/>
        </authorList>
    </citation>
    <scope>NUCLEOTIDE SEQUENCE [LARGE SCALE GENOMIC DNA]</scope>
    <source>
        <strain evidence="2">cv. WU1-14</strain>
    </source>
</reference>